<evidence type="ECO:0000256" key="1">
    <source>
        <dbReference type="ARBA" id="ARBA00004067"/>
    </source>
</evidence>
<dbReference type="PROSITE" id="PS01056">
    <property type="entry name" value="DNA_LIGASE_N2"/>
    <property type="match status" value="1"/>
</dbReference>
<dbReference type="InterPro" id="IPR012340">
    <property type="entry name" value="NA-bd_OB-fold"/>
</dbReference>
<name>A0ABS9K474_9RHOO</name>
<evidence type="ECO:0000256" key="12">
    <source>
        <dbReference type="HAMAP-Rule" id="MF_01588"/>
    </source>
</evidence>
<feature type="binding site" evidence="12">
    <location>
        <position position="419"/>
    </location>
    <ligand>
        <name>Zn(2+)</name>
        <dbReference type="ChEBI" id="CHEBI:29105"/>
    </ligand>
</feature>
<feature type="binding site" evidence="12">
    <location>
        <position position="176"/>
    </location>
    <ligand>
        <name>NAD(+)</name>
        <dbReference type="ChEBI" id="CHEBI:57540"/>
    </ligand>
</feature>
<dbReference type="InterPro" id="IPR036420">
    <property type="entry name" value="BRCT_dom_sf"/>
</dbReference>
<evidence type="ECO:0000256" key="10">
    <source>
        <dbReference type="ARBA" id="ARBA00023211"/>
    </source>
</evidence>
<dbReference type="Gene3D" id="3.30.470.30">
    <property type="entry name" value="DNA ligase/mRNA capping enzyme"/>
    <property type="match status" value="1"/>
</dbReference>
<dbReference type="PROSITE" id="PS50172">
    <property type="entry name" value="BRCT"/>
    <property type="match status" value="1"/>
</dbReference>
<keyword evidence="5 12" id="KW-0227">DNA damage</keyword>
<dbReference type="Pfam" id="PF03120">
    <property type="entry name" value="OB_DNA_ligase"/>
    <property type="match status" value="1"/>
</dbReference>
<evidence type="ECO:0000256" key="11">
    <source>
        <dbReference type="ARBA" id="ARBA00034005"/>
    </source>
</evidence>
<comment type="similarity">
    <text evidence="12">Belongs to the NAD-dependent DNA ligase family. LigA subfamily.</text>
</comment>
<evidence type="ECO:0000256" key="9">
    <source>
        <dbReference type="ARBA" id="ARBA00023204"/>
    </source>
</evidence>
<dbReference type="SMART" id="SM00532">
    <property type="entry name" value="LIGANc"/>
    <property type="match status" value="1"/>
</dbReference>
<keyword evidence="9 12" id="KW-0234">DNA repair</keyword>
<dbReference type="Gene3D" id="1.10.150.20">
    <property type="entry name" value="5' to 3' exonuclease, C-terminal subdomain"/>
    <property type="match status" value="2"/>
</dbReference>
<feature type="domain" description="BRCT" evidence="14">
    <location>
        <begin position="602"/>
        <end position="681"/>
    </location>
</feature>
<evidence type="ECO:0000256" key="13">
    <source>
        <dbReference type="RuleBase" id="RU000618"/>
    </source>
</evidence>
<dbReference type="PANTHER" id="PTHR23389:SF9">
    <property type="entry name" value="DNA LIGASE"/>
    <property type="match status" value="1"/>
</dbReference>
<feature type="binding site" evidence="12">
    <location>
        <position position="293"/>
    </location>
    <ligand>
        <name>NAD(+)</name>
        <dbReference type="ChEBI" id="CHEBI:57540"/>
    </ligand>
</feature>
<dbReference type="HAMAP" id="MF_01588">
    <property type="entry name" value="DNA_ligase_A"/>
    <property type="match status" value="1"/>
</dbReference>
<protein>
    <recommendedName>
        <fullName evidence="12 13">DNA ligase</fullName>
        <ecNumber evidence="12 13">6.5.1.2</ecNumber>
    </recommendedName>
    <alternativeName>
        <fullName evidence="12">Polydeoxyribonucleotide synthase [NAD(+)]</fullName>
    </alternativeName>
</protein>
<dbReference type="Proteomes" id="UP001165384">
    <property type="component" value="Unassembled WGS sequence"/>
</dbReference>
<keyword evidence="10 12" id="KW-0464">Manganese</keyword>
<dbReference type="EC" id="6.5.1.2" evidence="12 13"/>
<dbReference type="SUPFAM" id="SSF56091">
    <property type="entry name" value="DNA ligase/mRNA capping enzyme, catalytic domain"/>
    <property type="match status" value="1"/>
</dbReference>
<keyword evidence="16" id="KW-1185">Reference proteome</keyword>
<keyword evidence="3 12" id="KW-0235">DNA replication</keyword>
<dbReference type="InterPro" id="IPR013839">
    <property type="entry name" value="DNAligase_adenylation"/>
</dbReference>
<keyword evidence="2 12" id="KW-0436">Ligase</keyword>
<sequence length="684" mass="74193">MAAPLVAAERAAWLRAELERHNRAYYVLDAPTIPDAEYDRLFRELQDLERQYPELLTPDSPTQRVGAPPLKEFPSRVHGVPMLSLNNAFEPAEVEAFDKRVRDGLETISAIDYAVEPKFDGLAISLTYENGVFTRGATRGDGITGEEVTPNLRTLRDIPLRLQGDGWPALIEIRGEVLMFKADFARLNARLRERGDKELVNPRNGAAGSLRQLDSRITAGRPLSFFAYGVGAGANDLAVRTHGELMDKLAAWGFPVAAERRVVQGARGLLAYFAEIGEKRPALPYDIDGVVYKVNRLDWQDRLGFVSRAPRFAIAHKFPAEEALTEVLGIDVQVGRTGAITPVARLKPVFVGGVTVTNATLHNEDEVRRKDVRVGDTVIVRRAGDVIPEVVAIVADKRPTRELFGGEPLHPPFELPRVCPECGSAVVKGEDEAIARCTGGLYCPAQRKQALWHFAARRAMDIEGLGDKLVDQLVEAGLVHTPADLYQLTVEQLANLERMGEKSAQNLVAAIAHSRQTTMARFIFALGIRNVGEATARDLAKHFGGLDALLAADVAALQLVPDVGPIVAQSIAAFFAEAHNREVIDGLRQAGVTWEEGLPEQAGPQVLAGKTLVLTGTLPTLKRDEAKAMIEAAGGKVAGSVSKKTDFVVAGEEAGSKLEKAQELGVTVIDEAGLMKLLEKGVEG</sequence>
<feature type="binding site" evidence="12">
    <location>
        <position position="317"/>
    </location>
    <ligand>
        <name>NAD(+)</name>
        <dbReference type="ChEBI" id="CHEBI:57540"/>
    </ligand>
</feature>
<dbReference type="InterPro" id="IPR001357">
    <property type="entry name" value="BRCT_dom"/>
</dbReference>
<keyword evidence="8 12" id="KW-0520">NAD</keyword>
<proteinExistence type="inferred from homology"/>
<dbReference type="SMART" id="SM00278">
    <property type="entry name" value="HhH1"/>
    <property type="match status" value="4"/>
</dbReference>
<dbReference type="RefSeq" id="WP_275711210.1">
    <property type="nucleotide sequence ID" value="NZ_JAKLTN010000002.1"/>
</dbReference>
<keyword evidence="4 12" id="KW-0479">Metal-binding</keyword>
<dbReference type="PROSITE" id="PS01055">
    <property type="entry name" value="DNA_LIGASE_N1"/>
    <property type="match status" value="1"/>
</dbReference>
<dbReference type="PANTHER" id="PTHR23389">
    <property type="entry name" value="CHROMOSOME TRANSMISSION FIDELITY FACTOR 18"/>
    <property type="match status" value="1"/>
</dbReference>
<dbReference type="InterPro" id="IPR013840">
    <property type="entry name" value="DNAligase_N"/>
</dbReference>
<dbReference type="InterPro" id="IPR003583">
    <property type="entry name" value="Hlx-hairpin-Hlx_DNA-bd_motif"/>
</dbReference>
<keyword evidence="6 12" id="KW-0862">Zinc</keyword>
<evidence type="ECO:0000313" key="16">
    <source>
        <dbReference type="Proteomes" id="UP001165384"/>
    </source>
</evidence>
<evidence type="ECO:0000259" key="14">
    <source>
        <dbReference type="PROSITE" id="PS50172"/>
    </source>
</evidence>
<evidence type="ECO:0000256" key="8">
    <source>
        <dbReference type="ARBA" id="ARBA00023027"/>
    </source>
</evidence>
<comment type="cofactor">
    <cofactor evidence="12">
        <name>Mg(2+)</name>
        <dbReference type="ChEBI" id="CHEBI:18420"/>
    </cofactor>
    <cofactor evidence="12">
        <name>Mn(2+)</name>
        <dbReference type="ChEBI" id="CHEBI:29035"/>
    </cofactor>
</comment>
<evidence type="ECO:0000256" key="5">
    <source>
        <dbReference type="ARBA" id="ARBA00022763"/>
    </source>
</evidence>
<dbReference type="InterPro" id="IPR004149">
    <property type="entry name" value="Znf_DNAligase_C4"/>
</dbReference>
<evidence type="ECO:0000256" key="4">
    <source>
        <dbReference type="ARBA" id="ARBA00022723"/>
    </source>
</evidence>
<dbReference type="Pfam" id="PF01653">
    <property type="entry name" value="DNA_ligase_aden"/>
    <property type="match status" value="1"/>
</dbReference>
<feature type="binding site" evidence="12">
    <location>
        <position position="443"/>
    </location>
    <ligand>
        <name>Zn(2+)</name>
        <dbReference type="ChEBI" id="CHEBI:29105"/>
    </ligand>
</feature>
<feature type="binding site" evidence="12">
    <location>
        <position position="422"/>
    </location>
    <ligand>
        <name>Zn(2+)</name>
        <dbReference type="ChEBI" id="CHEBI:29105"/>
    </ligand>
</feature>
<evidence type="ECO:0000313" key="15">
    <source>
        <dbReference type="EMBL" id="MCG2577880.1"/>
    </source>
</evidence>
<dbReference type="SUPFAM" id="SSF50249">
    <property type="entry name" value="Nucleic acid-binding proteins"/>
    <property type="match status" value="1"/>
</dbReference>
<dbReference type="SUPFAM" id="SSF52113">
    <property type="entry name" value="BRCT domain"/>
    <property type="match status" value="1"/>
</dbReference>
<dbReference type="PIRSF" id="PIRSF001604">
    <property type="entry name" value="LigA"/>
    <property type="match status" value="1"/>
</dbReference>
<keyword evidence="7 12" id="KW-0460">Magnesium</keyword>
<feature type="binding site" evidence="12">
    <location>
        <begin position="84"/>
        <end position="85"/>
    </location>
    <ligand>
        <name>NAD(+)</name>
        <dbReference type="ChEBI" id="CHEBI:57540"/>
    </ligand>
</feature>
<evidence type="ECO:0000256" key="7">
    <source>
        <dbReference type="ARBA" id="ARBA00022842"/>
    </source>
</evidence>
<comment type="function">
    <text evidence="1 12">DNA ligase that catalyzes the formation of phosphodiester linkages between 5'-phosphoryl and 3'-hydroxyl groups in double-stranded DNA using NAD as a coenzyme and as the energy source for the reaction. It is essential for DNA replication and repair of damaged DNA.</text>
</comment>
<dbReference type="CDD" id="cd00114">
    <property type="entry name" value="LIGANc"/>
    <property type="match status" value="1"/>
</dbReference>
<comment type="caution">
    <text evidence="12">Lacks conserved residue(s) required for the propagation of feature annotation.</text>
</comment>
<dbReference type="InterPro" id="IPR004150">
    <property type="entry name" value="NAD_DNA_ligase_OB"/>
</dbReference>
<dbReference type="Gene3D" id="3.40.50.10190">
    <property type="entry name" value="BRCT domain"/>
    <property type="match status" value="1"/>
</dbReference>
<dbReference type="GO" id="GO:0003911">
    <property type="term" value="F:DNA ligase (NAD+) activity"/>
    <property type="evidence" value="ECO:0007669"/>
    <property type="project" value="UniProtKB-EC"/>
</dbReference>
<dbReference type="Pfam" id="PF03119">
    <property type="entry name" value="DNA_ligase_ZBD"/>
    <property type="match status" value="1"/>
</dbReference>
<dbReference type="Gene3D" id="6.20.10.30">
    <property type="match status" value="1"/>
</dbReference>
<feature type="binding site" evidence="12">
    <location>
        <begin position="35"/>
        <end position="39"/>
    </location>
    <ligand>
        <name>NAD(+)</name>
        <dbReference type="ChEBI" id="CHEBI:57540"/>
    </ligand>
</feature>
<dbReference type="Pfam" id="PF14520">
    <property type="entry name" value="HHH_5"/>
    <property type="match status" value="1"/>
</dbReference>
<feature type="binding site" evidence="12">
    <location>
        <position position="116"/>
    </location>
    <ligand>
        <name>NAD(+)</name>
        <dbReference type="ChEBI" id="CHEBI:57540"/>
    </ligand>
</feature>
<dbReference type="NCBIfam" id="NF005932">
    <property type="entry name" value="PRK07956.1"/>
    <property type="match status" value="1"/>
</dbReference>
<dbReference type="InterPro" id="IPR033136">
    <property type="entry name" value="DNA_ligase_CS"/>
</dbReference>
<comment type="catalytic activity">
    <reaction evidence="11 12 13">
        <text>NAD(+) + (deoxyribonucleotide)n-3'-hydroxyl + 5'-phospho-(deoxyribonucleotide)m = (deoxyribonucleotide)n+m + AMP + beta-nicotinamide D-nucleotide.</text>
        <dbReference type="EC" id="6.5.1.2"/>
    </reaction>
</comment>
<evidence type="ECO:0000256" key="2">
    <source>
        <dbReference type="ARBA" id="ARBA00022598"/>
    </source>
</evidence>
<dbReference type="InterPro" id="IPR001679">
    <property type="entry name" value="DNA_ligase"/>
</dbReference>
<dbReference type="SMART" id="SM00292">
    <property type="entry name" value="BRCT"/>
    <property type="match status" value="1"/>
</dbReference>
<feature type="active site" description="N6-AMP-lysine intermediate" evidence="12">
    <location>
        <position position="118"/>
    </location>
</feature>
<gene>
    <name evidence="12 15" type="primary">ligA</name>
    <name evidence="15" type="ORF">LZ012_12855</name>
</gene>
<dbReference type="InterPro" id="IPR041663">
    <property type="entry name" value="DisA/LigA_HHH"/>
</dbReference>
<dbReference type="Gene3D" id="2.40.50.140">
    <property type="entry name" value="Nucleic acid-binding proteins"/>
    <property type="match status" value="1"/>
</dbReference>
<dbReference type="Pfam" id="PF12826">
    <property type="entry name" value="HHH_2"/>
    <property type="match status" value="1"/>
</dbReference>
<dbReference type="Gene3D" id="1.10.287.610">
    <property type="entry name" value="Helix hairpin bin"/>
    <property type="match status" value="1"/>
</dbReference>
<dbReference type="InterPro" id="IPR018239">
    <property type="entry name" value="DNA_ligase_AS"/>
</dbReference>
<comment type="caution">
    <text evidence="15">The sequence shown here is derived from an EMBL/GenBank/DDBJ whole genome shotgun (WGS) entry which is preliminary data.</text>
</comment>
<accession>A0ABS9K474</accession>
<evidence type="ECO:0000256" key="6">
    <source>
        <dbReference type="ARBA" id="ARBA00022833"/>
    </source>
</evidence>
<dbReference type="NCBIfam" id="TIGR00575">
    <property type="entry name" value="dnlj"/>
    <property type="match status" value="1"/>
</dbReference>
<organism evidence="15 16">
    <name type="scientific">Dechloromonas hankyongensis</name>
    <dbReference type="NCBI Taxonomy" id="2908002"/>
    <lineage>
        <taxon>Bacteria</taxon>
        <taxon>Pseudomonadati</taxon>
        <taxon>Pseudomonadota</taxon>
        <taxon>Betaproteobacteria</taxon>
        <taxon>Rhodocyclales</taxon>
        <taxon>Azonexaceae</taxon>
        <taxon>Dechloromonas</taxon>
    </lineage>
</organism>
<dbReference type="EMBL" id="JAKLTN010000002">
    <property type="protein sequence ID" value="MCG2577880.1"/>
    <property type="molecule type" value="Genomic_DNA"/>
</dbReference>
<feature type="binding site" evidence="12">
    <location>
        <position position="139"/>
    </location>
    <ligand>
        <name>NAD(+)</name>
        <dbReference type="ChEBI" id="CHEBI:57540"/>
    </ligand>
</feature>
<dbReference type="Pfam" id="PF00533">
    <property type="entry name" value="BRCT"/>
    <property type="match status" value="1"/>
</dbReference>
<evidence type="ECO:0000256" key="3">
    <source>
        <dbReference type="ARBA" id="ARBA00022705"/>
    </source>
</evidence>
<reference evidence="15" key="1">
    <citation type="submission" date="2022-01" db="EMBL/GenBank/DDBJ databases">
        <authorList>
            <person name="Jo J.-H."/>
            <person name="Im W.-T."/>
        </authorList>
    </citation>
    <scope>NUCLEOTIDE SEQUENCE</scope>
    <source>
        <strain evidence="15">XY25</strain>
    </source>
</reference>
<dbReference type="SUPFAM" id="SSF47781">
    <property type="entry name" value="RuvA domain 2-like"/>
    <property type="match status" value="1"/>
</dbReference>
<dbReference type="CDD" id="cd17748">
    <property type="entry name" value="BRCT_DNA_ligase_like"/>
    <property type="match status" value="1"/>
</dbReference>
<dbReference type="InterPro" id="IPR010994">
    <property type="entry name" value="RuvA_2-like"/>
</dbReference>